<dbReference type="Proteomes" id="UP000008064">
    <property type="component" value="Unassembled WGS sequence"/>
</dbReference>
<dbReference type="GeneID" id="18808867"/>
<protein>
    <recommendedName>
        <fullName evidence="1">Tc1-like transposase DDE domain-containing protein</fullName>
    </recommendedName>
</protein>
<organism>
    <name type="scientific">Serpula lacrymans var. lacrymans (strain S7.9)</name>
    <name type="common">Dry rot fungus</name>
    <dbReference type="NCBI Taxonomy" id="578457"/>
    <lineage>
        <taxon>Eukaryota</taxon>
        <taxon>Fungi</taxon>
        <taxon>Dikarya</taxon>
        <taxon>Basidiomycota</taxon>
        <taxon>Agaricomycotina</taxon>
        <taxon>Agaricomycetes</taxon>
        <taxon>Agaricomycetidae</taxon>
        <taxon>Boletales</taxon>
        <taxon>Coniophorineae</taxon>
        <taxon>Serpulaceae</taxon>
        <taxon>Serpula</taxon>
    </lineage>
</organism>
<dbReference type="AlphaFoldDB" id="F8NR78"/>
<dbReference type="OrthoDB" id="2683046at2759"/>
<evidence type="ECO:0000313" key="3">
    <source>
        <dbReference type="EMBL" id="EGO26729.1"/>
    </source>
</evidence>
<dbReference type="GO" id="GO:0003676">
    <property type="term" value="F:nucleic acid binding"/>
    <property type="evidence" value="ECO:0007669"/>
    <property type="project" value="InterPro"/>
</dbReference>
<dbReference type="RefSeq" id="XP_007316902.1">
    <property type="nucleotide sequence ID" value="XM_007316840.1"/>
</dbReference>
<evidence type="ECO:0000259" key="1">
    <source>
        <dbReference type="Pfam" id="PF13358"/>
    </source>
</evidence>
<dbReference type="InterPro" id="IPR036397">
    <property type="entry name" value="RNaseH_sf"/>
</dbReference>
<dbReference type="Pfam" id="PF13358">
    <property type="entry name" value="DDE_3"/>
    <property type="match status" value="1"/>
</dbReference>
<name>F8NR78_SERL9</name>
<feature type="non-terminal residue" evidence="2">
    <location>
        <position position="59"/>
    </location>
</feature>
<sequence>TLEPYGLNPPDIIFQQDNDHKHTCRKVKDWLKEQAFNTMVWPAQSSDLNPIKHLWGYLK</sequence>
<dbReference type="InterPro" id="IPR038717">
    <property type="entry name" value="Tc1-like_DDE_dom"/>
</dbReference>
<feature type="domain" description="Tc1-like transposase DDE" evidence="1">
    <location>
        <begin position="11"/>
        <end position="59"/>
    </location>
</feature>
<feature type="non-terminal residue" evidence="2">
    <location>
        <position position="1"/>
    </location>
</feature>
<dbReference type="EMBL" id="GL945432">
    <property type="protein sequence ID" value="EGO26725.1"/>
    <property type="molecule type" value="Genomic_DNA"/>
</dbReference>
<dbReference type="Gene3D" id="3.30.420.10">
    <property type="entry name" value="Ribonuclease H-like superfamily/Ribonuclease H"/>
    <property type="match status" value="1"/>
</dbReference>
<dbReference type="EMBL" id="GL945432">
    <property type="protein sequence ID" value="EGO26729.1"/>
    <property type="molecule type" value="Genomic_DNA"/>
</dbReference>
<dbReference type="KEGG" id="sla:SERLADRAFT_338262"/>
<gene>
    <name evidence="3" type="ORF">SERLADRAFT_338262</name>
    <name evidence="2" type="ORF">SERLADRAFT_338263</name>
</gene>
<dbReference type="HOGENOM" id="CLU_2967527_0_0_1"/>
<proteinExistence type="predicted"/>
<reference evidence="2" key="1">
    <citation type="submission" date="2011-04" db="EMBL/GenBank/DDBJ databases">
        <title>Evolution of plant cell wall degrading machinery underlies the functional diversity of forest fungi.</title>
        <authorList>
            <consortium name="US DOE Joint Genome Institute (JGI-PGF)"/>
            <person name="Eastwood D.C."/>
            <person name="Floudas D."/>
            <person name="Binder M."/>
            <person name="Majcherczyk A."/>
            <person name="Schneider P."/>
            <person name="Aerts A."/>
            <person name="Asiegbu F.O."/>
            <person name="Baker S.E."/>
            <person name="Barry K."/>
            <person name="Bendiksby M."/>
            <person name="Blumentritt M."/>
            <person name="Coutinho P.M."/>
            <person name="Cullen D."/>
            <person name="Cullen D."/>
            <person name="Gathman A."/>
            <person name="Goodell B."/>
            <person name="Henrissat B."/>
            <person name="Ihrmark K."/>
            <person name="Kauserud H."/>
            <person name="Kohler A."/>
            <person name="LaButti K."/>
            <person name="Lapidus A."/>
            <person name="Lavin J.L."/>
            <person name="Lee Y.-H."/>
            <person name="Lindquist E."/>
            <person name="Lilly W."/>
            <person name="Lucas S."/>
            <person name="Morin E."/>
            <person name="Murat C."/>
            <person name="Oguiza J.A."/>
            <person name="Park J."/>
            <person name="Pisabarro A.G."/>
            <person name="Riley R."/>
            <person name="Rosling A."/>
            <person name="Salamov A."/>
            <person name="Schmidt O."/>
            <person name="Schmutz J."/>
            <person name="Skrede I."/>
            <person name="Stenlid J."/>
            <person name="Wiebenga A."/>
            <person name="Xie X."/>
            <person name="Kues U."/>
            <person name="Hibbett D.S."/>
            <person name="Hoffmeister D."/>
            <person name="Hogberg N."/>
            <person name="Martin F."/>
            <person name="Grigoriev I.V."/>
            <person name="Watkinson S.C."/>
        </authorList>
    </citation>
    <scope>NUCLEOTIDE SEQUENCE</scope>
    <source>
        <strain evidence="2">S7.9</strain>
    </source>
</reference>
<accession>F8NR78</accession>
<evidence type="ECO:0000313" key="2">
    <source>
        <dbReference type="EMBL" id="EGO26725.1"/>
    </source>
</evidence>
<dbReference type="GeneID" id="18808866"/>
<dbReference type="KEGG" id="sla:SERLADRAFT_338263"/>
<dbReference type="RefSeq" id="XP_007316898.1">
    <property type="nucleotide sequence ID" value="XM_007316836.1"/>
</dbReference>